<feature type="non-terminal residue" evidence="7">
    <location>
        <position position="1"/>
    </location>
</feature>
<evidence type="ECO:0000256" key="4">
    <source>
        <dbReference type="ARBA" id="ARBA00023212"/>
    </source>
</evidence>
<reference evidence="7 8" key="1">
    <citation type="submission" date="2014-03" db="EMBL/GenBank/DDBJ databases">
        <authorList>
            <person name="Sibley D."/>
            <person name="Venepally P."/>
            <person name="Karamycheva S."/>
            <person name="Hadjithomas M."/>
            <person name="Khan A."/>
            <person name="Brunk B."/>
            <person name="Roos D."/>
            <person name="Caler E."/>
            <person name="Lorenzi H."/>
        </authorList>
    </citation>
    <scope>NUCLEOTIDE SEQUENCE [LARGE SCALE GENOMIC DNA]</scope>
    <source>
        <strain evidence="8">p89</strain>
    </source>
</reference>
<evidence type="ECO:0000256" key="2">
    <source>
        <dbReference type="ARBA" id="ARBA00022490"/>
    </source>
</evidence>
<dbReference type="PANTHER" id="PTHR12968:SF2">
    <property type="entry name" value="B9 DOMAIN-CONTAINING PROTEIN 2"/>
    <property type="match status" value="1"/>
</dbReference>
<dbReference type="AlphaFoldDB" id="A0A086J7S5"/>
<sequence length="112" mass="12602">VGDVYLWNHPIDLHYAVSSVVGWPRCRISVWKLTNLGTVENVAYGTVSLPTAAGHHEFICHTWTPLGTYSEEFAGAKTRLENNLFFDKFYSAGPHTHLSPAEEIFSFERPGH</sequence>
<evidence type="ECO:0000313" key="7">
    <source>
        <dbReference type="EMBL" id="KFG28193.1"/>
    </source>
</evidence>
<evidence type="ECO:0000256" key="6">
    <source>
        <dbReference type="ARBA" id="ARBA00039272"/>
    </source>
</evidence>
<protein>
    <recommendedName>
        <fullName evidence="6">B9 domain-containing protein 2</fullName>
    </recommendedName>
</protein>
<dbReference type="EMBL" id="AEYI02002464">
    <property type="protein sequence ID" value="KFG28193.1"/>
    <property type="molecule type" value="Genomic_DNA"/>
</dbReference>
<accession>A0A086J7S5</accession>
<comment type="caution">
    <text evidence="7">The sequence shown here is derived from an EMBL/GenBank/DDBJ whole genome shotgun (WGS) entry which is preliminary data.</text>
</comment>
<dbReference type="PANTHER" id="PTHR12968">
    <property type="entry name" value="B9 DOMAIN-CONTAINING"/>
    <property type="match status" value="1"/>
</dbReference>
<dbReference type="PROSITE" id="PS51381">
    <property type="entry name" value="C2_B9"/>
    <property type="match status" value="1"/>
</dbReference>
<evidence type="ECO:0000256" key="5">
    <source>
        <dbReference type="ARBA" id="ARBA00023273"/>
    </source>
</evidence>
<dbReference type="GO" id="GO:0036038">
    <property type="term" value="C:MKS complex"/>
    <property type="evidence" value="ECO:0007669"/>
    <property type="project" value="TreeGrafter"/>
</dbReference>
<proteinExistence type="predicted"/>
<evidence type="ECO:0000256" key="1">
    <source>
        <dbReference type="ARBA" id="ARBA00004120"/>
    </source>
</evidence>
<dbReference type="VEuPathDB" id="ToxoDB:TGP89_283765B"/>
<dbReference type="InterPro" id="IPR010796">
    <property type="entry name" value="C2_B9-type_dom"/>
</dbReference>
<dbReference type="GO" id="GO:0060271">
    <property type="term" value="P:cilium assembly"/>
    <property type="evidence" value="ECO:0007669"/>
    <property type="project" value="TreeGrafter"/>
</dbReference>
<keyword evidence="5" id="KW-0966">Cell projection</keyword>
<dbReference type="OrthoDB" id="184109at2759"/>
<evidence type="ECO:0000313" key="8">
    <source>
        <dbReference type="Proteomes" id="UP000028828"/>
    </source>
</evidence>
<evidence type="ECO:0000256" key="3">
    <source>
        <dbReference type="ARBA" id="ARBA00022794"/>
    </source>
</evidence>
<gene>
    <name evidence="7" type="ORF">TGP89_283765B</name>
</gene>
<keyword evidence="2" id="KW-0963">Cytoplasm</keyword>
<dbReference type="Pfam" id="PF07162">
    <property type="entry name" value="B9-C2"/>
    <property type="match status" value="1"/>
</dbReference>
<comment type="subcellular location">
    <subcellularLocation>
        <location evidence="1">Cytoplasm</location>
        <location evidence="1">Cytoskeleton</location>
        <location evidence="1">Cilium basal body</location>
    </subcellularLocation>
</comment>
<dbReference type="Proteomes" id="UP000028828">
    <property type="component" value="Unassembled WGS sequence"/>
</dbReference>
<keyword evidence="3" id="KW-0970">Cilium biogenesis/degradation</keyword>
<name>A0A086J7S5_TOXGO</name>
<organism evidence="7 8">
    <name type="scientific">Toxoplasma gondii p89</name>
    <dbReference type="NCBI Taxonomy" id="943119"/>
    <lineage>
        <taxon>Eukaryota</taxon>
        <taxon>Sar</taxon>
        <taxon>Alveolata</taxon>
        <taxon>Apicomplexa</taxon>
        <taxon>Conoidasida</taxon>
        <taxon>Coccidia</taxon>
        <taxon>Eucoccidiorida</taxon>
        <taxon>Eimeriorina</taxon>
        <taxon>Sarcocystidae</taxon>
        <taxon>Toxoplasma</taxon>
    </lineage>
</organism>
<keyword evidence="4" id="KW-0206">Cytoskeleton</keyword>